<evidence type="ECO:0000313" key="2">
    <source>
        <dbReference type="Proteomes" id="UP000327013"/>
    </source>
</evidence>
<evidence type="ECO:0000313" key="1">
    <source>
        <dbReference type="EMBL" id="KAB8606242.1"/>
    </source>
</evidence>
<reference evidence="1 2" key="1">
    <citation type="submission" date="2019-06" db="EMBL/GenBank/DDBJ databases">
        <title>A chromosomal-level reference genome of Carpinus fangiana (Coryloideae, Betulaceae).</title>
        <authorList>
            <person name="Yang X."/>
            <person name="Wang Z."/>
            <person name="Zhang L."/>
            <person name="Hao G."/>
            <person name="Liu J."/>
            <person name="Yang Y."/>
        </authorList>
    </citation>
    <scope>NUCLEOTIDE SEQUENCE [LARGE SCALE GENOMIC DNA]</scope>
    <source>
        <strain evidence="1">Cfa_2016G</strain>
        <tissue evidence="1">Leaf</tissue>
    </source>
</reference>
<dbReference type="Gene3D" id="3.90.550.20">
    <property type="match status" value="1"/>
</dbReference>
<dbReference type="AlphaFoldDB" id="A0A5N6L2A0"/>
<sequence length="412" mass="47000">MSTITEVRTTREEFNFQPEGLVAIDEKYLDTRSDIEITAILKCHQPVTTQRNVWAIWGDGLEKMPEWCLRNVISWVRRLGPSWTVRVVDLVSGSPNQIYHFVDADEFPSNFNDVLPEAKHGGVYMDVSTLIFRSLDDICWSALEDPKSPYKVALFEYQCRKHFGQVMNNFIACTKGDPFIKNCKSTSFLILGDNCLCLLNTGHAIFCSVWQDSPSLEGAHAHPLLRHLGLLEPDDPGFGENPDFTKFTDYAAHMLSYERLRLLEEPGQDGFSGTKYFKDHIFLLSAWKEEFYGQDEIDGEELYQLLSLDFRPKDSADKLQQRAKEFVIGLLSKSAIAKFGESYWHPGMPLPLPTLWKKNPGSDCKPGTWAAYLRWASVHMDQTRRLGRCLEPIPIPDEKDTVVQVKVLEPVA</sequence>
<proteinExistence type="predicted"/>
<evidence type="ECO:0008006" key="3">
    <source>
        <dbReference type="Google" id="ProtNLM"/>
    </source>
</evidence>
<accession>A0A5N6L2A0</accession>
<gene>
    <name evidence="1" type="ORF">FH972_025872</name>
</gene>
<dbReference type="InterPro" id="IPR029044">
    <property type="entry name" value="Nucleotide-diphossugar_trans"/>
</dbReference>
<organism evidence="1 2">
    <name type="scientific">Carpinus fangiana</name>
    <dbReference type="NCBI Taxonomy" id="176857"/>
    <lineage>
        <taxon>Eukaryota</taxon>
        <taxon>Viridiplantae</taxon>
        <taxon>Streptophyta</taxon>
        <taxon>Embryophyta</taxon>
        <taxon>Tracheophyta</taxon>
        <taxon>Spermatophyta</taxon>
        <taxon>Magnoliopsida</taxon>
        <taxon>eudicotyledons</taxon>
        <taxon>Gunneridae</taxon>
        <taxon>Pentapetalae</taxon>
        <taxon>rosids</taxon>
        <taxon>fabids</taxon>
        <taxon>Fagales</taxon>
        <taxon>Betulaceae</taxon>
        <taxon>Carpinus</taxon>
    </lineage>
</organism>
<name>A0A5N6L2A0_9ROSI</name>
<dbReference type="EMBL" id="VIBQ01000072">
    <property type="protein sequence ID" value="KAB8606242.1"/>
    <property type="molecule type" value="Genomic_DNA"/>
</dbReference>
<dbReference type="Proteomes" id="UP000327013">
    <property type="component" value="Unassembled WGS sequence"/>
</dbReference>
<dbReference type="SUPFAM" id="SSF53448">
    <property type="entry name" value="Nucleotide-diphospho-sugar transferases"/>
    <property type="match status" value="1"/>
</dbReference>
<keyword evidence="2" id="KW-1185">Reference proteome</keyword>
<dbReference type="OrthoDB" id="409543at2759"/>
<comment type="caution">
    <text evidence="1">The sequence shown here is derived from an EMBL/GenBank/DDBJ whole genome shotgun (WGS) entry which is preliminary data.</text>
</comment>
<protein>
    <recommendedName>
        <fullName evidence="3">Capsule polysaccharide biosynthesis protein</fullName>
    </recommendedName>
</protein>